<organism evidence="1">
    <name type="scientific">Timema bartmani</name>
    <dbReference type="NCBI Taxonomy" id="61472"/>
    <lineage>
        <taxon>Eukaryota</taxon>
        <taxon>Metazoa</taxon>
        <taxon>Ecdysozoa</taxon>
        <taxon>Arthropoda</taxon>
        <taxon>Hexapoda</taxon>
        <taxon>Insecta</taxon>
        <taxon>Pterygota</taxon>
        <taxon>Neoptera</taxon>
        <taxon>Polyneoptera</taxon>
        <taxon>Phasmatodea</taxon>
        <taxon>Timematodea</taxon>
        <taxon>Timematoidea</taxon>
        <taxon>Timematidae</taxon>
        <taxon>Timema</taxon>
    </lineage>
</organism>
<dbReference type="AlphaFoldDB" id="A0A7R9I021"/>
<reference evidence="1" key="1">
    <citation type="submission" date="2020-11" db="EMBL/GenBank/DDBJ databases">
        <authorList>
            <person name="Tran Van P."/>
        </authorList>
    </citation>
    <scope>NUCLEOTIDE SEQUENCE</scope>
</reference>
<protein>
    <submittedName>
        <fullName evidence="1">Uncharacterized protein</fullName>
    </submittedName>
</protein>
<name>A0A7R9I021_9NEOP</name>
<sequence length="164" mass="18103">MPLKICELLHLRSTTFLQLKKLHRPRECLYWTLSFLKLTPKKTKLKSVCATRWVDHHDSLITCQEGFPFIVVDLAELEHDQDADTASKAVCFSSAITQAPPPPSSPPEEILTTLLQGSYGLESTAISLDEFYVGSESSSLDNLTDALNGFSEPLSAEGSCLAIF</sequence>
<evidence type="ECO:0000313" key="1">
    <source>
        <dbReference type="EMBL" id="CAD7442455.1"/>
    </source>
</evidence>
<gene>
    <name evidence="1" type="ORF">TBIB3V08_LOCUS4885</name>
</gene>
<proteinExistence type="predicted"/>
<accession>A0A7R9I021</accession>
<dbReference type="EMBL" id="OD565721">
    <property type="protein sequence ID" value="CAD7442455.1"/>
    <property type="molecule type" value="Genomic_DNA"/>
</dbReference>